<evidence type="ECO:0008006" key="3">
    <source>
        <dbReference type="Google" id="ProtNLM"/>
    </source>
</evidence>
<keyword evidence="2" id="KW-1185">Reference proteome</keyword>
<sequence length="215" mass="24565">MTTEEIIELVEFELKFIEWGVTEQFLEIHSPILCGDKVQIDNIVTNGDKISVFIPVQNERFYLVIYIDSKEQEIIGISIEPYVAIYFKATSTELSVAELKRYSNLEITESWNQGDKKPYGISTYNFSCIIIEPNKKPNNFETKFNELISELKKDKVGIRNLSKIADGYIQIAMDFHNGNGMIGGPNLNEENIRDLNDLGLSIDFDLYVSGNPYKS</sequence>
<proteinExistence type="predicted"/>
<dbReference type="Pfam" id="PF14106">
    <property type="entry name" value="DUF4279"/>
    <property type="match status" value="1"/>
</dbReference>
<protein>
    <recommendedName>
        <fullName evidence="3">DUF4279 domain-containing protein</fullName>
    </recommendedName>
</protein>
<dbReference type="InterPro" id="IPR025459">
    <property type="entry name" value="DUF4279"/>
</dbReference>
<evidence type="ECO:0000313" key="1">
    <source>
        <dbReference type="EMBL" id="GAA4168204.1"/>
    </source>
</evidence>
<comment type="caution">
    <text evidence="1">The sequence shown here is derived from an EMBL/GenBank/DDBJ whole genome shotgun (WGS) entry which is preliminary data.</text>
</comment>
<evidence type="ECO:0000313" key="2">
    <source>
        <dbReference type="Proteomes" id="UP001500167"/>
    </source>
</evidence>
<name>A0ABP7ZQR7_9SPHI</name>
<reference evidence="2" key="1">
    <citation type="journal article" date="2019" name="Int. J. Syst. Evol. Microbiol.">
        <title>The Global Catalogue of Microorganisms (GCM) 10K type strain sequencing project: providing services to taxonomists for standard genome sequencing and annotation.</title>
        <authorList>
            <consortium name="The Broad Institute Genomics Platform"/>
            <consortium name="The Broad Institute Genome Sequencing Center for Infectious Disease"/>
            <person name="Wu L."/>
            <person name="Ma J."/>
        </authorList>
    </citation>
    <scope>NUCLEOTIDE SEQUENCE [LARGE SCALE GENOMIC DNA]</scope>
    <source>
        <strain evidence="2">JCM 16722</strain>
    </source>
</reference>
<dbReference type="Proteomes" id="UP001500167">
    <property type="component" value="Unassembled WGS sequence"/>
</dbReference>
<dbReference type="RefSeq" id="WP_346083807.1">
    <property type="nucleotide sequence ID" value="NZ_BAAAZK010000002.1"/>
</dbReference>
<gene>
    <name evidence="1" type="ORF">GCM10022218_02720</name>
</gene>
<dbReference type="EMBL" id="BAAAZK010000002">
    <property type="protein sequence ID" value="GAA4168204.1"/>
    <property type="molecule type" value="Genomic_DNA"/>
</dbReference>
<organism evidence="1 2">
    <name type="scientific">Sphingobacterium ginsenosidimutans</name>
    <dbReference type="NCBI Taxonomy" id="687845"/>
    <lineage>
        <taxon>Bacteria</taxon>
        <taxon>Pseudomonadati</taxon>
        <taxon>Bacteroidota</taxon>
        <taxon>Sphingobacteriia</taxon>
        <taxon>Sphingobacteriales</taxon>
        <taxon>Sphingobacteriaceae</taxon>
        <taxon>Sphingobacterium</taxon>
    </lineage>
</organism>
<accession>A0ABP7ZQR7</accession>